<dbReference type="EMBL" id="JAWDJW010000237">
    <property type="protein sequence ID" value="KAK3081227.1"/>
    <property type="molecule type" value="Genomic_DNA"/>
</dbReference>
<sequence>SSEAIDVRYKEYPHRWLGLPSQEKIVEVSGKGKLQQEEVVQHFLKDRGSAQGVREKVEEVLSRTG</sequence>
<dbReference type="Proteomes" id="UP001186974">
    <property type="component" value="Unassembled WGS sequence"/>
</dbReference>
<reference evidence="1" key="1">
    <citation type="submission" date="2024-09" db="EMBL/GenBank/DDBJ databases">
        <title>Black Yeasts Isolated from many extreme environments.</title>
        <authorList>
            <person name="Coleine C."/>
            <person name="Stajich J.E."/>
            <person name="Selbmann L."/>
        </authorList>
    </citation>
    <scope>NUCLEOTIDE SEQUENCE</scope>
    <source>
        <strain evidence="1">CCFEE 5737</strain>
    </source>
</reference>
<proteinExistence type="predicted"/>
<organism evidence="1 2">
    <name type="scientific">Coniosporium uncinatum</name>
    <dbReference type="NCBI Taxonomy" id="93489"/>
    <lineage>
        <taxon>Eukaryota</taxon>
        <taxon>Fungi</taxon>
        <taxon>Dikarya</taxon>
        <taxon>Ascomycota</taxon>
        <taxon>Pezizomycotina</taxon>
        <taxon>Dothideomycetes</taxon>
        <taxon>Dothideomycetes incertae sedis</taxon>
        <taxon>Coniosporium</taxon>
    </lineage>
</organism>
<evidence type="ECO:0000313" key="1">
    <source>
        <dbReference type="EMBL" id="KAK3081227.1"/>
    </source>
</evidence>
<feature type="non-terminal residue" evidence="1">
    <location>
        <position position="1"/>
    </location>
</feature>
<gene>
    <name evidence="1" type="ORF">LTS18_008900</name>
</gene>
<accession>A0ACC3DXL4</accession>
<name>A0ACC3DXL4_9PEZI</name>
<keyword evidence="2" id="KW-1185">Reference proteome</keyword>
<comment type="caution">
    <text evidence="1">The sequence shown here is derived from an EMBL/GenBank/DDBJ whole genome shotgun (WGS) entry which is preliminary data.</text>
</comment>
<evidence type="ECO:0000313" key="2">
    <source>
        <dbReference type="Proteomes" id="UP001186974"/>
    </source>
</evidence>
<protein>
    <submittedName>
        <fullName evidence="1">Uncharacterized protein</fullName>
    </submittedName>
</protein>